<organism evidence="4">
    <name type="scientific">Guillardia theta (strain CCMP2712)</name>
    <name type="common">Cryptophyte</name>
    <dbReference type="NCBI Taxonomy" id="905079"/>
    <lineage>
        <taxon>Eukaryota</taxon>
        <taxon>Cryptophyceae</taxon>
        <taxon>Pyrenomonadales</taxon>
        <taxon>Geminigeraceae</taxon>
        <taxon>Guillardia</taxon>
    </lineage>
</organism>
<keyword evidence="2" id="KW-0812">Transmembrane</keyword>
<evidence type="ECO:0000313" key="6">
    <source>
        <dbReference type="Proteomes" id="UP000011087"/>
    </source>
</evidence>
<proteinExistence type="predicted"/>
<dbReference type="Proteomes" id="UP000011087">
    <property type="component" value="Unassembled WGS sequence"/>
</dbReference>
<gene>
    <name evidence="4" type="ORF">GUITHDRAFT_115518</name>
</gene>
<accession>L1IQN4</accession>
<protein>
    <submittedName>
        <fullName evidence="4 5">Uncharacterized protein</fullName>
    </submittedName>
</protein>
<evidence type="ECO:0000313" key="4">
    <source>
        <dbReference type="EMBL" id="EKX38377.1"/>
    </source>
</evidence>
<dbReference type="KEGG" id="gtt:GUITHDRAFT_115518"/>
<reference evidence="6" key="2">
    <citation type="submission" date="2012-11" db="EMBL/GenBank/DDBJ databases">
        <authorList>
            <person name="Kuo A."/>
            <person name="Curtis B.A."/>
            <person name="Tanifuji G."/>
            <person name="Burki F."/>
            <person name="Gruber A."/>
            <person name="Irimia M."/>
            <person name="Maruyama S."/>
            <person name="Arias M.C."/>
            <person name="Ball S.G."/>
            <person name="Gile G.H."/>
            <person name="Hirakawa Y."/>
            <person name="Hopkins J.F."/>
            <person name="Rensing S.A."/>
            <person name="Schmutz J."/>
            <person name="Symeonidi A."/>
            <person name="Elias M."/>
            <person name="Eveleigh R.J."/>
            <person name="Herman E.K."/>
            <person name="Klute M.J."/>
            <person name="Nakayama T."/>
            <person name="Obornik M."/>
            <person name="Reyes-Prieto A."/>
            <person name="Armbrust E.V."/>
            <person name="Aves S.J."/>
            <person name="Beiko R.G."/>
            <person name="Coutinho P."/>
            <person name="Dacks J.B."/>
            <person name="Durnford D.G."/>
            <person name="Fast N.M."/>
            <person name="Green B.R."/>
            <person name="Grisdale C."/>
            <person name="Hempe F."/>
            <person name="Henrissat B."/>
            <person name="Hoppner M.P."/>
            <person name="Ishida K.-I."/>
            <person name="Kim E."/>
            <person name="Koreny L."/>
            <person name="Kroth P.G."/>
            <person name="Liu Y."/>
            <person name="Malik S.-B."/>
            <person name="Maier U.G."/>
            <person name="McRose D."/>
            <person name="Mock T."/>
            <person name="Neilson J.A."/>
            <person name="Onodera N.T."/>
            <person name="Poole A.M."/>
            <person name="Pritham E.J."/>
            <person name="Richards T.A."/>
            <person name="Rocap G."/>
            <person name="Roy S.W."/>
            <person name="Sarai C."/>
            <person name="Schaack S."/>
            <person name="Shirato S."/>
            <person name="Slamovits C.H."/>
            <person name="Spencer D.F."/>
            <person name="Suzuki S."/>
            <person name="Worden A.Z."/>
            <person name="Zauner S."/>
            <person name="Barry K."/>
            <person name="Bell C."/>
            <person name="Bharti A.K."/>
            <person name="Crow J.A."/>
            <person name="Grimwood J."/>
            <person name="Kramer R."/>
            <person name="Lindquist E."/>
            <person name="Lucas S."/>
            <person name="Salamov A."/>
            <person name="McFadden G.I."/>
            <person name="Lane C.E."/>
            <person name="Keeling P.J."/>
            <person name="Gray M.W."/>
            <person name="Grigoriev I.V."/>
            <person name="Archibald J.M."/>
        </authorList>
    </citation>
    <scope>NUCLEOTIDE SEQUENCE</scope>
    <source>
        <strain evidence="6">CCMP2712</strain>
    </source>
</reference>
<dbReference type="RefSeq" id="XP_005825357.1">
    <property type="nucleotide sequence ID" value="XM_005825300.1"/>
</dbReference>
<feature type="chain" id="PRO_5008770348" evidence="3">
    <location>
        <begin position="21"/>
        <end position="185"/>
    </location>
</feature>
<dbReference type="PaxDb" id="55529-EKX38377"/>
<evidence type="ECO:0000313" key="5">
    <source>
        <dbReference type="EnsemblProtists" id="EKX38377"/>
    </source>
</evidence>
<dbReference type="GeneID" id="17295103"/>
<reference evidence="4 6" key="1">
    <citation type="journal article" date="2012" name="Nature">
        <title>Algal genomes reveal evolutionary mosaicism and the fate of nucleomorphs.</title>
        <authorList>
            <consortium name="DOE Joint Genome Institute"/>
            <person name="Curtis B.A."/>
            <person name="Tanifuji G."/>
            <person name="Burki F."/>
            <person name="Gruber A."/>
            <person name="Irimia M."/>
            <person name="Maruyama S."/>
            <person name="Arias M.C."/>
            <person name="Ball S.G."/>
            <person name="Gile G.H."/>
            <person name="Hirakawa Y."/>
            <person name="Hopkins J.F."/>
            <person name="Kuo A."/>
            <person name="Rensing S.A."/>
            <person name="Schmutz J."/>
            <person name="Symeonidi A."/>
            <person name="Elias M."/>
            <person name="Eveleigh R.J."/>
            <person name="Herman E.K."/>
            <person name="Klute M.J."/>
            <person name="Nakayama T."/>
            <person name="Obornik M."/>
            <person name="Reyes-Prieto A."/>
            <person name="Armbrust E.V."/>
            <person name="Aves S.J."/>
            <person name="Beiko R.G."/>
            <person name="Coutinho P."/>
            <person name="Dacks J.B."/>
            <person name="Durnford D.G."/>
            <person name="Fast N.M."/>
            <person name="Green B.R."/>
            <person name="Grisdale C.J."/>
            <person name="Hempel F."/>
            <person name="Henrissat B."/>
            <person name="Hoppner M.P."/>
            <person name="Ishida K."/>
            <person name="Kim E."/>
            <person name="Koreny L."/>
            <person name="Kroth P.G."/>
            <person name="Liu Y."/>
            <person name="Malik S.B."/>
            <person name="Maier U.G."/>
            <person name="McRose D."/>
            <person name="Mock T."/>
            <person name="Neilson J.A."/>
            <person name="Onodera N.T."/>
            <person name="Poole A.M."/>
            <person name="Pritham E.J."/>
            <person name="Richards T.A."/>
            <person name="Rocap G."/>
            <person name="Roy S.W."/>
            <person name="Sarai C."/>
            <person name="Schaack S."/>
            <person name="Shirato S."/>
            <person name="Slamovits C.H."/>
            <person name="Spencer D.F."/>
            <person name="Suzuki S."/>
            <person name="Worden A.Z."/>
            <person name="Zauner S."/>
            <person name="Barry K."/>
            <person name="Bell C."/>
            <person name="Bharti A.K."/>
            <person name="Crow J.A."/>
            <person name="Grimwood J."/>
            <person name="Kramer R."/>
            <person name="Lindquist E."/>
            <person name="Lucas S."/>
            <person name="Salamov A."/>
            <person name="McFadden G.I."/>
            <person name="Lane C.E."/>
            <person name="Keeling P.J."/>
            <person name="Gray M.W."/>
            <person name="Grigoriev I.V."/>
            <person name="Archibald J.M."/>
        </authorList>
    </citation>
    <scope>NUCLEOTIDE SEQUENCE</scope>
    <source>
        <strain evidence="4 6">CCMP2712</strain>
    </source>
</reference>
<name>L1IQN4_GUITC</name>
<evidence type="ECO:0000256" key="1">
    <source>
        <dbReference type="SAM" id="MobiDB-lite"/>
    </source>
</evidence>
<dbReference type="EMBL" id="JH993049">
    <property type="protein sequence ID" value="EKX38377.1"/>
    <property type="molecule type" value="Genomic_DNA"/>
</dbReference>
<feature type="transmembrane region" description="Helical" evidence="2">
    <location>
        <begin position="124"/>
        <end position="151"/>
    </location>
</feature>
<evidence type="ECO:0000256" key="2">
    <source>
        <dbReference type="SAM" id="Phobius"/>
    </source>
</evidence>
<feature type="region of interest" description="Disordered" evidence="1">
    <location>
        <begin position="92"/>
        <end position="113"/>
    </location>
</feature>
<keyword evidence="6" id="KW-1185">Reference proteome</keyword>
<reference evidence="5" key="3">
    <citation type="submission" date="2015-06" db="UniProtKB">
        <authorList>
            <consortium name="EnsemblProtists"/>
        </authorList>
    </citation>
    <scope>IDENTIFICATION</scope>
</reference>
<dbReference type="AlphaFoldDB" id="L1IQN4"/>
<dbReference type="HOGENOM" id="CLU_1463922_0_0_1"/>
<feature type="signal peptide" evidence="3">
    <location>
        <begin position="1"/>
        <end position="20"/>
    </location>
</feature>
<keyword evidence="2" id="KW-1133">Transmembrane helix</keyword>
<sequence length="185" mass="19646">MIHPIALLLLLLASVQLCCGGSFDHSPSKTVQRMMMLRNSVGRDVSSVQQKTILGQSPIASSSAVLANFDTSKAAALKRIAAKHGVVSEKRLAVASPEGPSDDDASGAMPPKPLDAQIHKSSHWLAQAVMVLAILAGSTILGGIIGVIYCWNNRGKLPTKEERLNGKNYGRATPQYGSYGVKGRR</sequence>
<evidence type="ECO:0000256" key="3">
    <source>
        <dbReference type="SAM" id="SignalP"/>
    </source>
</evidence>
<keyword evidence="3" id="KW-0732">Signal</keyword>
<keyword evidence="2" id="KW-0472">Membrane</keyword>
<dbReference type="EnsemblProtists" id="EKX38377">
    <property type="protein sequence ID" value="EKX38377"/>
    <property type="gene ID" value="GUITHDRAFT_115518"/>
</dbReference>